<dbReference type="Pfam" id="PF00202">
    <property type="entry name" value="Aminotran_3"/>
    <property type="match status" value="1"/>
</dbReference>
<name>A0A9W5XM23_9ACTN</name>
<dbReference type="Gene3D" id="3.40.640.10">
    <property type="entry name" value="Type I PLP-dependent aspartate aminotransferase-like (Major domain)"/>
    <property type="match status" value="1"/>
</dbReference>
<evidence type="ECO:0000256" key="4">
    <source>
        <dbReference type="ARBA" id="ARBA00022898"/>
    </source>
</evidence>
<dbReference type="InterPro" id="IPR050103">
    <property type="entry name" value="Class-III_PLP-dep_AT"/>
</dbReference>
<feature type="binding site" evidence="5">
    <location>
        <begin position="215"/>
        <end position="218"/>
    </location>
    <ligand>
        <name>pyridoxal 5'-phosphate</name>
        <dbReference type="ChEBI" id="CHEBI:597326"/>
    </ligand>
</feature>
<keyword evidence="5" id="KW-0963">Cytoplasm</keyword>
<dbReference type="GO" id="GO:0003992">
    <property type="term" value="F:N2-acetyl-L-ornithine:2-oxoglutarate 5-aminotransferase activity"/>
    <property type="evidence" value="ECO:0007669"/>
    <property type="project" value="UniProtKB-UniRule"/>
</dbReference>
<feature type="binding site" evidence="5">
    <location>
        <position position="130"/>
    </location>
    <ligand>
        <name>pyridoxal 5'-phosphate</name>
        <dbReference type="ChEBI" id="CHEBI:597326"/>
    </ligand>
</feature>
<gene>
    <name evidence="5 7" type="primary">argD</name>
    <name evidence="7" type="ORF">Vse01_51230</name>
</gene>
<keyword evidence="1 5" id="KW-0032">Aminotransferase</keyword>
<dbReference type="FunFam" id="3.40.640.10:FF:000004">
    <property type="entry name" value="Acetylornithine aminotransferase"/>
    <property type="match status" value="1"/>
</dbReference>
<dbReference type="Gene3D" id="3.90.1150.10">
    <property type="entry name" value="Aspartate Aminotransferase, domain 1"/>
    <property type="match status" value="1"/>
</dbReference>
<comment type="subcellular location">
    <subcellularLocation>
        <location evidence="5">Cytoplasm</location>
    </subcellularLocation>
</comment>
<protein>
    <recommendedName>
        <fullName evidence="5">Acetylornithine aminotransferase</fullName>
        <shortName evidence="5">ACOAT</shortName>
        <ecNumber evidence="5">2.6.1.11</ecNumber>
    </recommendedName>
</protein>
<dbReference type="GO" id="GO:0006526">
    <property type="term" value="P:L-arginine biosynthetic process"/>
    <property type="evidence" value="ECO:0007669"/>
    <property type="project" value="UniProtKB-UniRule"/>
</dbReference>
<keyword evidence="8" id="KW-1185">Reference proteome</keyword>
<feature type="compositionally biased region" description="Polar residues" evidence="6">
    <location>
        <begin position="421"/>
        <end position="441"/>
    </location>
</feature>
<evidence type="ECO:0000256" key="1">
    <source>
        <dbReference type="ARBA" id="ARBA00022576"/>
    </source>
</evidence>
<dbReference type="PROSITE" id="PS00600">
    <property type="entry name" value="AA_TRANSFER_CLASS_3"/>
    <property type="match status" value="1"/>
</dbReference>
<accession>A0A9W5XM23</accession>
<dbReference type="InterPro" id="IPR004636">
    <property type="entry name" value="AcOrn/SuccOrn_fam"/>
</dbReference>
<comment type="catalytic activity">
    <reaction evidence="5">
        <text>N(2)-acetyl-L-ornithine + 2-oxoglutarate = N-acetyl-L-glutamate 5-semialdehyde + L-glutamate</text>
        <dbReference type="Rhea" id="RHEA:18049"/>
        <dbReference type="ChEBI" id="CHEBI:16810"/>
        <dbReference type="ChEBI" id="CHEBI:29123"/>
        <dbReference type="ChEBI" id="CHEBI:29985"/>
        <dbReference type="ChEBI" id="CHEBI:57805"/>
        <dbReference type="EC" id="2.6.1.11"/>
    </reaction>
</comment>
<dbReference type="GO" id="GO:0042802">
    <property type="term" value="F:identical protein binding"/>
    <property type="evidence" value="ECO:0007669"/>
    <property type="project" value="TreeGrafter"/>
</dbReference>
<feature type="binding site" evidence="5">
    <location>
        <begin position="104"/>
        <end position="105"/>
    </location>
    <ligand>
        <name>pyridoxal 5'-phosphate</name>
        <dbReference type="ChEBI" id="CHEBI:597326"/>
    </ligand>
</feature>
<dbReference type="InterPro" id="IPR015424">
    <property type="entry name" value="PyrdxlP-dep_Trfase"/>
</dbReference>
<evidence type="ECO:0000313" key="8">
    <source>
        <dbReference type="Proteomes" id="UP000607311"/>
    </source>
</evidence>
<feature type="compositionally biased region" description="Low complexity" evidence="6">
    <location>
        <begin position="403"/>
        <end position="420"/>
    </location>
</feature>
<dbReference type="PANTHER" id="PTHR11986:SF79">
    <property type="entry name" value="ACETYLORNITHINE AMINOTRANSFERASE, MITOCHONDRIAL"/>
    <property type="match status" value="1"/>
</dbReference>
<evidence type="ECO:0000256" key="5">
    <source>
        <dbReference type="HAMAP-Rule" id="MF_01107"/>
    </source>
</evidence>
<comment type="pathway">
    <text evidence="5">Amino-acid biosynthesis; L-arginine biosynthesis; N(2)-acetyl-L-ornithine from L-glutamate: step 4/4.</text>
</comment>
<feature type="modified residue" description="N6-(pyridoxal phosphate)lysine" evidence="5">
    <location>
        <position position="244"/>
    </location>
</feature>
<dbReference type="EMBL" id="BOPD01000039">
    <property type="protein sequence ID" value="GIJ35975.1"/>
    <property type="molecule type" value="Genomic_DNA"/>
</dbReference>
<dbReference type="InterPro" id="IPR005814">
    <property type="entry name" value="Aminotrans_3"/>
</dbReference>
<sequence length="441" mass="44498">MSALVSRWRQAMMDNYGTPPMALVTGSGAVVVDEAGREYVDLLGGIAVNVLGHAHPAVVAAVSKQVATLGHVSNLYISEPPVALAELLLALAGRPGRVFFANSGAEANEAAFKLSRCTGRTQVVATVGGFHGRTMGALALTGQPAKADPFRPLPGEVTHVPYGDVAALAAAVTDATAMVILEPIQGENGVVVPPAGYLAEARRITARHGALLVLDEVQTGIGRTGHWFAHQADGVEPDVVTLAKGLGGGLPIGATLAFGPAADLLVPGSHGSTFGGNPVSCAAALAVISTIASEGLLDHVKRIGERLRRGIEALGHPLVGGVRGAGLLLGVTLTAPASAALAGALREAGFLVNPIQPDVIRLAPPLILTVTQADAFLAALPTALSAATSAPDRGAQDAPSRSVIPTAAPAVAADPVTETPSQGRSRTEISTDPVTPTEASA</sequence>
<dbReference type="RefSeq" id="WP_232511235.1">
    <property type="nucleotide sequence ID" value="NZ_BOPD01000039.1"/>
</dbReference>
<dbReference type="EC" id="2.6.1.11" evidence="5"/>
<evidence type="ECO:0000256" key="6">
    <source>
        <dbReference type="SAM" id="MobiDB-lite"/>
    </source>
</evidence>
<comment type="miscellaneous">
    <text evidence="5">May also have succinyldiaminopimelate aminotransferase activity, thus carrying out the corresponding step in lysine biosynthesis.</text>
</comment>
<dbReference type="HAMAP" id="MF_01107">
    <property type="entry name" value="ArgD_aminotrans_3"/>
    <property type="match status" value="1"/>
</dbReference>
<proteinExistence type="inferred from homology"/>
<dbReference type="PIRSF" id="PIRSF000521">
    <property type="entry name" value="Transaminase_4ab_Lys_Orn"/>
    <property type="match status" value="1"/>
</dbReference>
<dbReference type="PANTHER" id="PTHR11986">
    <property type="entry name" value="AMINOTRANSFERASE CLASS III"/>
    <property type="match status" value="1"/>
</dbReference>
<dbReference type="CDD" id="cd00610">
    <property type="entry name" value="OAT_like"/>
    <property type="match status" value="1"/>
</dbReference>
<dbReference type="InterPro" id="IPR049704">
    <property type="entry name" value="Aminotrans_3_PPA_site"/>
</dbReference>
<comment type="caution">
    <text evidence="7">The sequence shown here is derived from an EMBL/GenBank/DDBJ whole genome shotgun (WGS) entry which is preliminary data.</text>
</comment>
<evidence type="ECO:0000313" key="7">
    <source>
        <dbReference type="EMBL" id="GIJ35975.1"/>
    </source>
</evidence>
<dbReference type="GO" id="GO:0005737">
    <property type="term" value="C:cytoplasm"/>
    <property type="evidence" value="ECO:0007669"/>
    <property type="project" value="UniProtKB-SubCell"/>
</dbReference>
<feature type="region of interest" description="Disordered" evidence="6">
    <location>
        <begin position="389"/>
        <end position="441"/>
    </location>
</feature>
<dbReference type="NCBIfam" id="NF002874">
    <property type="entry name" value="PRK03244.1"/>
    <property type="match status" value="1"/>
</dbReference>
<comment type="similarity">
    <text evidence="5">Belongs to the class-III pyridoxal-phosphate-dependent aminotransferase family. ArgD subfamily.</text>
</comment>
<comment type="cofactor">
    <cofactor evidence="5">
        <name>pyridoxal 5'-phosphate</name>
        <dbReference type="ChEBI" id="CHEBI:597326"/>
    </cofactor>
    <text evidence="5">Binds 1 pyridoxal phosphate per subunit.</text>
</comment>
<feature type="binding site" evidence="5">
    <location>
        <position position="273"/>
    </location>
    <ligand>
        <name>pyridoxal 5'-phosphate</name>
        <dbReference type="ChEBI" id="CHEBI:597326"/>
    </ligand>
</feature>
<keyword evidence="3 5" id="KW-0808">Transferase</keyword>
<reference evidence="7" key="1">
    <citation type="submission" date="2021-01" db="EMBL/GenBank/DDBJ databases">
        <title>Whole genome shotgun sequence of Verrucosispora sediminis NBRC 107745.</title>
        <authorList>
            <person name="Komaki H."/>
            <person name="Tamura T."/>
        </authorList>
    </citation>
    <scope>NUCLEOTIDE SEQUENCE</scope>
    <source>
        <strain evidence="7">NBRC 107745</strain>
    </source>
</reference>
<dbReference type="InterPro" id="IPR015422">
    <property type="entry name" value="PyrdxlP-dep_Trfase_small"/>
</dbReference>
<feature type="binding site" evidence="5">
    <location>
        <position position="133"/>
    </location>
    <ligand>
        <name>N(2)-acetyl-L-ornithine</name>
        <dbReference type="ChEBI" id="CHEBI:57805"/>
    </ligand>
</feature>
<keyword evidence="2 5" id="KW-0028">Amino-acid biosynthesis</keyword>
<feature type="binding site" evidence="5">
    <location>
        <position position="272"/>
    </location>
    <ligand>
        <name>N(2)-acetyl-L-ornithine</name>
        <dbReference type="ChEBI" id="CHEBI:57805"/>
    </ligand>
</feature>
<evidence type="ECO:0000256" key="2">
    <source>
        <dbReference type="ARBA" id="ARBA00022605"/>
    </source>
</evidence>
<dbReference type="InterPro" id="IPR015421">
    <property type="entry name" value="PyrdxlP-dep_Trfase_major"/>
</dbReference>
<keyword evidence="5" id="KW-0055">Arginine biosynthesis</keyword>
<dbReference type="NCBIfam" id="TIGR00707">
    <property type="entry name" value="argD"/>
    <property type="match status" value="1"/>
</dbReference>
<dbReference type="GO" id="GO:0030170">
    <property type="term" value="F:pyridoxal phosphate binding"/>
    <property type="evidence" value="ECO:0007669"/>
    <property type="project" value="InterPro"/>
</dbReference>
<dbReference type="Proteomes" id="UP000607311">
    <property type="component" value="Unassembled WGS sequence"/>
</dbReference>
<comment type="subunit">
    <text evidence="5">Homodimer.</text>
</comment>
<keyword evidence="4 5" id="KW-0663">Pyridoxal phosphate</keyword>
<dbReference type="AlphaFoldDB" id="A0A9W5XM23"/>
<dbReference type="SUPFAM" id="SSF53383">
    <property type="entry name" value="PLP-dependent transferases"/>
    <property type="match status" value="1"/>
</dbReference>
<organism evidence="7 8">
    <name type="scientific">Micromonospora sediminimaris</name>
    <dbReference type="NCBI Taxonomy" id="547162"/>
    <lineage>
        <taxon>Bacteria</taxon>
        <taxon>Bacillati</taxon>
        <taxon>Actinomycetota</taxon>
        <taxon>Actinomycetes</taxon>
        <taxon>Micromonosporales</taxon>
        <taxon>Micromonosporaceae</taxon>
        <taxon>Micromonospora</taxon>
    </lineage>
</organism>
<evidence type="ECO:0000256" key="3">
    <source>
        <dbReference type="ARBA" id="ARBA00022679"/>
    </source>
</evidence>